<sequence>MMIPHVFCPSVHTFVVKGACALSLKCPGFRFKPTDVELAMYYLKKKLLGKKLHPEVIAEINLYDFSPWDLPAKSILSGDLEWYFFCSYSKKYSSGSRTNRSTETGYWKGTGKDRDVKYNGRKVAVIKTLIFHVGHAPKGTRTNWVIHEYRMKDEDLANQGVAQNLTRQEWLESKKYHFNLQSFCQHNLDILKDEAYVICKVFEKRGAGPQNGAQYGAPFEEEEWDDDDDEDNETSTVTSLGVATPTLLVNLNNASSSTPSTVTSFENERHIDQPSNQDDMLLTHGDAASLLQDNNTQEVEDPKGKKVMTVSLNEDDDGTSEELGPIMSNLDDLGQDAFNMFGIDGFADDDDSLELELDAFVHHYNNRTLCRRRF</sequence>
<dbReference type="PANTHER" id="PTHR31744:SF232">
    <property type="entry name" value="TRANSCRIPTION FACTOR NAM FAMILY"/>
    <property type="match status" value="1"/>
</dbReference>
<organism evidence="6 7">
    <name type="scientific">Lactuca sativa</name>
    <name type="common">Garden lettuce</name>
    <dbReference type="NCBI Taxonomy" id="4236"/>
    <lineage>
        <taxon>Eukaryota</taxon>
        <taxon>Viridiplantae</taxon>
        <taxon>Streptophyta</taxon>
        <taxon>Embryophyta</taxon>
        <taxon>Tracheophyta</taxon>
        <taxon>Spermatophyta</taxon>
        <taxon>Magnoliopsida</taxon>
        <taxon>eudicotyledons</taxon>
        <taxon>Gunneridae</taxon>
        <taxon>Pentapetalae</taxon>
        <taxon>asterids</taxon>
        <taxon>campanulids</taxon>
        <taxon>Asterales</taxon>
        <taxon>Asteraceae</taxon>
        <taxon>Cichorioideae</taxon>
        <taxon>Cichorieae</taxon>
        <taxon>Lactucinae</taxon>
        <taxon>Lactuca</taxon>
    </lineage>
</organism>
<dbReference type="PANTHER" id="PTHR31744">
    <property type="entry name" value="PROTEIN CUP-SHAPED COTYLEDON 2-RELATED"/>
    <property type="match status" value="1"/>
</dbReference>
<dbReference type="PROSITE" id="PS51005">
    <property type="entry name" value="NAC"/>
    <property type="match status" value="1"/>
</dbReference>
<dbReference type="AlphaFoldDB" id="A0A9R1V0M5"/>
<keyword evidence="7" id="KW-1185">Reference proteome</keyword>
<name>A0A9R1V0M5_LACSA</name>
<evidence type="ECO:0000313" key="6">
    <source>
        <dbReference type="EMBL" id="KAJ0197510.1"/>
    </source>
</evidence>
<keyword evidence="4" id="KW-0539">Nucleus</keyword>
<keyword evidence="1" id="KW-0805">Transcription regulation</keyword>
<dbReference type="GO" id="GO:0003677">
    <property type="term" value="F:DNA binding"/>
    <property type="evidence" value="ECO:0007669"/>
    <property type="project" value="UniProtKB-KW"/>
</dbReference>
<dbReference type="Gene3D" id="2.170.150.80">
    <property type="entry name" value="NAC domain"/>
    <property type="match status" value="1"/>
</dbReference>
<feature type="domain" description="NAC" evidence="5">
    <location>
        <begin position="25"/>
        <end position="204"/>
    </location>
</feature>
<accession>A0A9R1V0M5</accession>
<proteinExistence type="predicted"/>
<reference evidence="6 7" key="1">
    <citation type="journal article" date="2017" name="Nat. Commun.">
        <title>Genome assembly with in vitro proximity ligation data and whole-genome triplication in lettuce.</title>
        <authorList>
            <person name="Reyes-Chin-Wo S."/>
            <person name="Wang Z."/>
            <person name="Yang X."/>
            <person name="Kozik A."/>
            <person name="Arikit S."/>
            <person name="Song C."/>
            <person name="Xia L."/>
            <person name="Froenicke L."/>
            <person name="Lavelle D.O."/>
            <person name="Truco M.J."/>
            <person name="Xia R."/>
            <person name="Zhu S."/>
            <person name="Xu C."/>
            <person name="Xu H."/>
            <person name="Xu X."/>
            <person name="Cox K."/>
            <person name="Korf I."/>
            <person name="Meyers B.C."/>
            <person name="Michelmore R.W."/>
        </authorList>
    </citation>
    <scope>NUCLEOTIDE SEQUENCE [LARGE SCALE GENOMIC DNA]</scope>
    <source>
        <strain evidence="7">cv. Salinas</strain>
        <tissue evidence="6">Seedlings</tissue>
    </source>
</reference>
<evidence type="ECO:0000259" key="5">
    <source>
        <dbReference type="PROSITE" id="PS51005"/>
    </source>
</evidence>
<dbReference type="InterPro" id="IPR036093">
    <property type="entry name" value="NAC_dom_sf"/>
</dbReference>
<keyword evidence="3" id="KW-0804">Transcription</keyword>
<dbReference type="GO" id="GO:0006355">
    <property type="term" value="P:regulation of DNA-templated transcription"/>
    <property type="evidence" value="ECO:0007669"/>
    <property type="project" value="InterPro"/>
</dbReference>
<evidence type="ECO:0000256" key="1">
    <source>
        <dbReference type="ARBA" id="ARBA00023015"/>
    </source>
</evidence>
<comment type="caution">
    <text evidence="6">The sequence shown here is derived from an EMBL/GenBank/DDBJ whole genome shotgun (WGS) entry which is preliminary data.</text>
</comment>
<evidence type="ECO:0000256" key="3">
    <source>
        <dbReference type="ARBA" id="ARBA00023163"/>
    </source>
</evidence>
<gene>
    <name evidence="6" type="ORF">LSAT_V11C700355350</name>
</gene>
<dbReference type="SUPFAM" id="SSF101941">
    <property type="entry name" value="NAC domain"/>
    <property type="match status" value="1"/>
</dbReference>
<keyword evidence="2" id="KW-0238">DNA-binding</keyword>
<dbReference type="Pfam" id="PF02365">
    <property type="entry name" value="NAM"/>
    <property type="match status" value="1"/>
</dbReference>
<evidence type="ECO:0000313" key="7">
    <source>
        <dbReference type="Proteomes" id="UP000235145"/>
    </source>
</evidence>
<dbReference type="EMBL" id="NBSK02000007">
    <property type="protein sequence ID" value="KAJ0197510.1"/>
    <property type="molecule type" value="Genomic_DNA"/>
</dbReference>
<evidence type="ECO:0000256" key="4">
    <source>
        <dbReference type="ARBA" id="ARBA00023242"/>
    </source>
</evidence>
<evidence type="ECO:0000256" key="2">
    <source>
        <dbReference type="ARBA" id="ARBA00023125"/>
    </source>
</evidence>
<dbReference type="InterPro" id="IPR003441">
    <property type="entry name" value="NAC-dom"/>
</dbReference>
<protein>
    <recommendedName>
        <fullName evidence="5">NAC domain-containing protein</fullName>
    </recommendedName>
</protein>
<dbReference type="Proteomes" id="UP000235145">
    <property type="component" value="Unassembled WGS sequence"/>
</dbReference>